<keyword evidence="3" id="KW-0378">Hydrolase</keyword>
<dbReference type="Gene3D" id="2.60.40.10">
    <property type="entry name" value="Immunoglobulins"/>
    <property type="match status" value="3"/>
</dbReference>
<feature type="chain" id="PRO_5007462602" evidence="5">
    <location>
        <begin position="26"/>
        <end position="689"/>
    </location>
</feature>
<dbReference type="EMBL" id="LSDK01000012">
    <property type="protein sequence ID" value="KXB78543.1"/>
    <property type="molecule type" value="Genomic_DNA"/>
</dbReference>
<proteinExistence type="inferred from homology"/>
<evidence type="ECO:0000313" key="8">
    <source>
        <dbReference type="Proteomes" id="UP000070224"/>
    </source>
</evidence>
<evidence type="ECO:0000256" key="4">
    <source>
        <dbReference type="ARBA" id="ARBA00023026"/>
    </source>
</evidence>
<evidence type="ECO:0000259" key="6">
    <source>
        <dbReference type="PROSITE" id="PS50853"/>
    </source>
</evidence>
<dbReference type="CDD" id="cd00063">
    <property type="entry name" value="FN3"/>
    <property type="match status" value="1"/>
</dbReference>
<dbReference type="GO" id="GO:0006508">
    <property type="term" value="P:proteolysis"/>
    <property type="evidence" value="ECO:0007669"/>
    <property type="project" value="UniProtKB-KW"/>
</dbReference>
<keyword evidence="3" id="KW-0788">Thiol protease</keyword>
<protein>
    <submittedName>
        <fullName evidence="7">Fibronectin type III domain protein</fullName>
    </submittedName>
</protein>
<dbReference type="OrthoDB" id="923194at2"/>
<reference evidence="8" key="1">
    <citation type="submission" date="2016-01" db="EMBL/GenBank/DDBJ databases">
        <authorList>
            <person name="Mitreva M."/>
            <person name="Pepin K.H."/>
            <person name="Mihindukulasuriya K.A."/>
            <person name="Fulton R."/>
            <person name="Fronick C."/>
            <person name="O'Laughlin M."/>
            <person name="Miner T."/>
            <person name="Herter B."/>
            <person name="Rosa B.A."/>
            <person name="Cordes M."/>
            <person name="Tomlinson C."/>
            <person name="Wollam A."/>
            <person name="Palsikar V.B."/>
            <person name="Mardis E.R."/>
            <person name="Wilson R.K."/>
        </authorList>
    </citation>
    <scope>NUCLEOTIDE SEQUENCE [LARGE SCALE GENOMIC DNA]</scope>
    <source>
        <strain evidence="8">KA00683</strain>
    </source>
</reference>
<keyword evidence="4" id="KW-0843">Virulence</keyword>
<evidence type="ECO:0000313" key="7">
    <source>
        <dbReference type="EMBL" id="KXB78543.1"/>
    </source>
</evidence>
<accession>A0A134BF19</accession>
<dbReference type="InterPro" id="IPR013783">
    <property type="entry name" value="Ig-like_fold"/>
</dbReference>
<dbReference type="RefSeq" id="WP_156429936.1">
    <property type="nucleotide sequence ID" value="NZ_KQ960410.1"/>
</dbReference>
<dbReference type="STRING" id="322095.HMPREF3185_00113"/>
<keyword evidence="5" id="KW-0732">Signal</keyword>
<comment type="similarity">
    <text evidence="1">Belongs to the peptidase C25 family.</text>
</comment>
<dbReference type="InterPro" id="IPR036116">
    <property type="entry name" value="FN3_sf"/>
</dbReference>
<feature type="signal peptide" evidence="5">
    <location>
        <begin position="1"/>
        <end position="25"/>
    </location>
</feature>
<dbReference type="SUPFAM" id="SSF49265">
    <property type="entry name" value="Fibronectin type III"/>
    <property type="match status" value="1"/>
</dbReference>
<dbReference type="AlphaFoldDB" id="A0A134BF19"/>
<dbReference type="InterPro" id="IPR003961">
    <property type="entry name" value="FN3_dom"/>
</dbReference>
<evidence type="ECO:0000256" key="5">
    <source>
        <dbReference type="SAM" id="SignalP"/>
    </source>
</evidence>
<dbReference type="GO" id="GO:0008234">
    <property type="term" value="F:cysteine-type peptidase activity"/>
    <property type="evidence" value="ECO:0007669"/>
    <property type="project" value="UniProtKB-KW"/>
</dbReference>
<feature type="domain" description="Fibronectin type-III" evidence="6">
    <location>
        <begin position="505"/>
        <end position="601"/>
    </location>
</feature>
<keyword evidence="2" id="KW-0645">Protease</keyword>
<evidence type="ECO:0000256" key="1">
    <source>
        <dbReference type="ARBA" id="ARBA00006067"/>
    </source>
</evidence>
<comment type="caution">
    <text evidence="7">The sequence shown here is derived from an EMBL/GenBank/DDBJ whole genome shotgun (WGS) entry which is preliminary data.</text>
</comment>
<evidence type="ECO:0000256" key="3">
    <source>
        <dbReference type="ARBA" id="ARBA00022807"/>
    </source>
</evidence>
<evidence type="ECO:0000256" key="2">
    <source>
        <dbReference type="ARBA" id="ARBA00022670"/>
    </source>
</evidence>
<name>A0A134BF19_9PORP</name>
<keyword evidence="8" id="KW-1185">Reference proteome</keyword>
<dbReference type="PROSITE" id="PS50853">
    <property type="entry name" value="FN3"/>
    <property type="match status" value="1"/>
</dbReference>
<organism evidence="7 8">
    <name type="scientific">Porphyromonas somerae</name>
    <dbReference type="NCBI Taxonomy" id="322095"/>
    <lineage>
        <taxon>Bacteria</taxon>
        <taxon>Pseudomonadati</taxon>
        <taxon>Bacteroidota</taxon>
        <taxon>Bacteroidia</taxon>
        <taxon>Bacteroidales</taxon>
        <taxon>Porphyromonadaceae</taxon>
        <taxon>Porphyromonas</taxon>
    </lineage>
</organism>
<gene>
    <name evidence="7" type="ORF">HMPREF3185_00113</name>
</gene>
<sequence length="689" mass="77183">MKQARWGMRLLTLGICLFLSAMLKAQTKSQGSIKVRTEVHSNKVLLRWIASDAKTWESLNKHGVRLERLTIARNGQILPTPEVHILGAELKPRESDELKTIATQYPMGLVMAQAVFGEDFEVGLGDNPMAKAIALDEQREQRYLFSAYAADLCFPVAKVMGWGWEDTTVKPGERYLYRVIALSTDKKNPIKAGLNFVIMGQNTQLVKPQALSVRFGDASAQLSWDYNGLVHLYNSYIVERSEDGHTFTPITPEPITRMSKGEKSAHAPITYTDSIANLQTYYYRVAGITPFGTKSAYSIVVSGAGYPSLKTIPMISSASFNEKGGAQMSWTFSPEEEDLLESFSILHSTNDKKYVPLKQGLAPSVRSYTIDIPKAKYVYYKIEAKPKRGVSRESLPILLQPIDSIPPSKPTGLSAQVDSLGKVRLQWSANKEADILGYRLYRGENKGEELIPITDVAIRDTLYQDSVSLQSLNSKVYYALTALDHRYNQSEQSELVEALKPNVLAPTTPSITRIEHDKEHTVLHWEAADDPYLTGFIIFRKELGSNTLHQVAKIDDKTQRTYRIKDEPWKSYIYQMQAYSSKRLLSVLSQEVAIGARISEKALVDSHLSLSTLQEGVIAIKWKTQAPALISVALYKTDEQGRLYLYRDSLPAEGEVVDSETQQGKSNTYTLVVKHKGSKPQTIKRSVNL</sequence>
<dbReference type="PATRIC" id="fig|322095.3.peg.114"/>
<dbReference type="Proteomes" id="UP000070224">
    <property type="component" value="Unassembled WGS sequence"/>
</dbReference>